<evidence type="ECO:0000313" key="1">
    <source>
        <dbReference type="EMBL" id="OIO08012.1"/>
    </source>
</evidence>
<dbReference type="AlphaFoldDB" id="A0A1J4T799"/>
<comment type="caution">
    <text evidence="1">The sequence shown here is derived from an EMBL/GenBank/DDBJ whole genome shotgun (WGS) entry which is preliminary data.</text>
</comment>
<gene>
    <name evidence="1" type="ORF">AUJ27_01425</name>
</gene>
<dbReference type="STRING" id="1805146.AUJ27_01425"/>
<organism evidence="1 2">
    <name type="scientific">Candidatus Falkowbacteria bacterium CG1_02_37_44</name>
    <dbReference type="NCBI Taxonomy" id="1805146"/>
    <lineage>
        <taxon>Bacteria</taxon>
        <taxon>Candidatus Falkowiibacteriota</taxon>
    </lineage>
</organism>
<reference evidence="1 2" key="1">
    <citation type="journal article" date="2016" name="Environ. Microbiol.">
        <title>Genomic resolution of a cold subsurface aquifer community provides metabolic insights for novel microbes adapted to high CO concentrations.</title>
        <authorList>
            <person name="Probst A.J."/>
            <person name="Castelle C.J."/>
            <person name="Singh A."/>
            <person name="Brown C.T."/>
            <person name="Anantharaman K."/>
            <person name="Sharon I."/>
            <person name="Hug L.A."/>
            <person name="Burstein D."/>
            <person name="Emerson J.B."/>
            <person name="Thomas B.C."/>
            <person name="Banfield J.F."/>
        </authorList>
    </citation>
    <scope>NUCLEOTIDE SEQUENCE [LARGE SCALE GENOMIC DNA]</scope>
    <source>
        <strain evidence="1">CG1_02_37_44</strain>
    </source>
</reference>
<dbReference type="Proteomes" id="UP000183192">
    <property type="component" value="Unassembled WGS sequence"/>
</dbReference>
<sequence>MKNSFLKAISKTFRAYNTYGARSNKKLIPIHKWFADVIENKLGKGYVVRSLGKDGEFKLDGKYYPKTLDISILKNQKIIVTISFKFVTSNYKQNSNNYFENLLGETANIRRVNVGFAHFLVLRAHTPYYDKNKGSLRGKEKKIEILNENDLVKYVKLFNDLDFPHKPEVLGMAIIDFDKRGRAYFENLKNLGLTEETKNILENQLSIENFIGKVIALCKLKS</sequence>
<evidence type="ECO:0008006" key="3">
    <source>
        <dbReference type="Google" id="ProtNLM"/>
    </source>
</evidence>
<protein>
    <recommendedName>
        <fullName evidence="3">Restriction endonuclease</fullName>
    </recommendedName>
</protein>
<name>A0A1J4T799_9BACT</name>
<proteinExistence type="predicted"/>
<evidence type="ECO:0000313" key="2">
    <source>
        <dbReference type="Proteomes" id="UP000183192"/>
    </source>
</evidence>
<accession>A0A1J4T799</accession>
<dbReference type="EMBL" id="MNUU01000025">
    <property type="protein sequence ID" value="OIO08012.1"/>
    <property type="molecule type" value="Genomic_DNA"/>
</dbReference>